<dbReference type="EMBL" id="JBGEHV010000001">
    <property type="protein sequence ID" value="MEY8037991.1"/>
    <property type="molecule type" value="Genomic_DNA"/>
</dbReference>
<reference evidence="1 2" key="1">
    <citation type="submission" date="2024-08" db="EMBL/GenBank/DDBJ databases">
        <title>Genome mining of Saccharopolyspora cebuensis PGLac3 from Nigerian medicinal plant.</title>
        <authorList>
            <person name="Ezeobiora C.E."/>
            <person name="Igbokwe N.H."/>
            <person name="Amin D.H."/>
            <person name="Mendie U.E."/>
        </authorList>
    </citation>
    <scope>NUCLEOTIDE SEQUENCE [LARGE SCALE GENOMIC DNA]</scope>
    <source>
        <strain evidence="1 2">PGLac3</strain>
    </source>
</reference>
<accession>A0ABV4CDS1</accession>
<name>A0ABV4CDS1_9PSEU</name>
<evidence type="ECO:0000313" key="1">
    <source>
        <dbReference type="EMBL" id="MEY8037991.1"/>
    </source>
</evidence>
<keyword evidence="2" id="KW-1185">Reference proteome</keyword>
<proteinExistence type="predicted"/>
<organism evidence="1 2">
    <name type="scientific">Saccharopolyspora cebuensis</name>
    <dbReference type="NCBI Taxonomy" id="418759"/>
    <lineage>
        <taxon>Bacteria</taxon>
        <taxon>Bacillati</taxon>
        <taxon>Actinomycetota</taxon>
        <taxon>Actinomycetes</taxon>
        <taxon>Pseudonocardiales</taxon>
        <taxon>Pseudonocardiaceae</taxon>
        <taxon>Saccharopolyspora</taxon>
    </lineage>
</organism>
<protein>
    <submittedName>
        <fullName evidence="1">Uncharacterized protein</fullName>
    </submittedName>
</protein>
<dbReference type="Proteomes" id="UP001564626">
    <property type="component" value="Unassembled WGS sequence"/>
</dbReference>
<sequence>MLDDEDTVAQIGCWFARRWGSSAAATVNARLDALRSAAGWWHQQGWINGDPTRRIRGLRITLARSTRP</sequence>
<gene>
    <name evidence="1" type="ORF">AB8O55_01140</name>
</gene>
<comment type="caution">
    <text evidence="1">The sequence shown here is derived from an EMBL/GenBank/DDBJ whole genome shotgun (WGS) entry which is preliminary data.</text>
</comment>
<dbReference type="RefSeq" id="WP_345366260.1">
    <property type="nucleotide sequence ID" value="NZ_BAABII010000016.1"/>
</dbReference>
<evidence type="ECO:0000313" key="2">
    <source>
        <dbReference type="Proteomes" id="UP001564626"/>
    </source>
</evidence>